<dbReference type="InterPro" id="IPR024446">
    <property type="entry name" value="PXPV"/>
</dbReference>
<evidence type="ECO:0000313" key="3">
    <source>
        <dbReference type="EMBL" id="MBB5199638.1"/>
    </source>
</evidence>
<keyword evidence="2" id="KW-0732">Signal</keyword>
<organism evidence="3 4">
    <name type="scientific">Glaciimonas immobilis</name>
    <dbReference type="NCBI Taxonomy" id="728004"/>
    <lineage>
        <taxon>Bacteria</taxon>
        <taxon>Pseudomonadati</taxon>
        <taxon>Pseudomonadota</taxon>
        <taxon>Betaproteobacteria</taxon>
        <taxon>Burkholderiales</taxon>
        <taxon>Oxalobacteraceae</taxon>
        <taxon>Glaciimonas</taxon>
    </lineage>
</organism>
<proteinExistence type="predicted"/>
<keyword evidence="4" id="KW-1185">Reference proteome</keyword>
<evidence type="ECO:0000313" key="4">
    <source>
        <dbReference type="Proteomes" id="UP000571084"/>
    </source>
</evidence>
<protein>
    <submittedName>
        <fullName evidence="3">Uncharacterized protein</fullName>
    </submittedName>
</protein>
<feature type="region of interest" description="Disordered" evidence="1">
    <location>
        <begin position="80"/>
        <end position="117"/>
    </location>
</feature>
<comment type="caution">
    <text evidence="3">The sequence shown here is derived from an EMBL/GenBank/DDBJ whole genome shotgun (WGS) entry which is preliminary data.</text>
</comment>
<dbReference type="EMBL" id="JACHHQ010000003">
    <property type="protein sequence ID" value="MBB5199638.1"/>
    <property type="molecule type" value="Genomic_DNA"/>
</dbReference>
<evidence type="ECO:0000256" key="2">
    <source>
        <dbReference type="SAM" id="SignalP"/>
    </source>
</evidence>
<dbReference type="Proteomes" id="UP000571084">
    <property type="component" value="Unassembled WGS sequence"/>
</dbReference>
<name>A0A840RRM6_9BURK</name>
<reference evidence="3 4" key="1">
    <citation type="submission" date="2020-08" db="EMBL/GenBank/DDBJ databases">
        <title>Genomic Encyclopedia of Type Strains, Phase IV (KMG-IV): sequencing the most valuable type-strain genomes for metagenomic binning, comparative biology and taxonomic classification.</title>
        <authorList>
            <person name="Goeker M."/>
        </authorList>
    </citation>
    <scope>NUCLEOTIDE SEQUENCE [LARGE SCALE GENOMIC DNA]</scope>
    <source>
        <strain evidence="3 4">DSM 23240</strain>
    </source>
</reference>
<feature type="signal peptide" evidence="2">
    <location>
        <begin position="1"/>
        <end position="26"/>
    </location>
</feature>
<sequence>MKKIISIAAGLLASAALLMAASPAMAHVDVGVNIGLPGIFVAPEPVYVQPEPVYIAPRPIYVQPRPVYLQPRPVYIEQQQEPEWRGRQWQENRFREDRRDYHRGHHKGWKDEHDDDD</sequence>
<feature type="chain" id="PRO_5032536108" evidence="2">
    <location>
        <begin position="27"/>
        <end position="117"/>
    </location>
</feature>
<feature type="compositionally biased region" description="Basic and acidic residues" evidence="1">
    <location>
        <begin position="82"/>
        <end position="100"/>
    </location>
</feature>
<dbReference type="AlphaFoldDB" id="A0A840RRM6"/>
<gene>
    <name evidence="3" type="ORF">HNR39_001470</name>
</gene>
<dbReference type="RefSeq" id="WP_168056519.1">
    <property type="nucleotide sequence ID" value="NZ_JAAOZT010000010.1"/>
</dbReference>
<accession>A0A840RRM6</accession>
<evidence type="ECO:0000256" key="1">
    <source>
        <dbReference type="SAM" id="MobiDB-lite"/>
    </source>
</evidence>
<dbReference type="Pfam" id="PF12778">
    <property type="entry name" value="PXPV"/>
    <property type="match status" value="1"/>
</dbReference>